<reference evidence="3" key="1">
    <citation type="submission" date="2021-08" db="EMBL/GenBank/DDBJ databases">
        <authorList>
            <person name="Zhang H."/>
            <person name="Xu M."/>
            <person name="Yu Z."/>
            <person name="Yang L."/>
            <person name="Cai Y."/>
        </authorList>
    </citation>
    <scope>NUCLEOTIDE SEQUENCE</scope>
    <source>
        <strain evidence="3">CHL1</strain>
    </source>
</reference>
<organism evidence="3 4">
    <name type="scientific">Chenggangzhangella methanolivorans</name>
    <dbReference type="NCBI Taxonomy" id="1437009"/>
    <lineage>
        <taxon>Bacteria</taxon>
        <taxon>Pseudomonadati</taxon>
        <taxon>Pseudomonadota</taxon>
        <taxon>Alphaproteobacteria</taxon>
        <taxon>Hyphomicrobiales</taxon>
        <taxon>Methylopilaceae</taxon>
        <taxon>Chenggangzhangella</taxon>
    </lineage>
</organism>
<gene>
    <name evidence="3" type="ORF">K6K41_03170</name>
</gene>
<feature type="domain" description="DUF2059" evidence="2">
    <location>
        <begin position="97"/>
        <end position="155"/>
    </location>
</feature>
<dbReference type="RefSeq" id="WP_261403893.1">
    <property type="nucleotide sequence ID" value="NZ_CP081869.1"/>
</dbReference>
<dbReference type="EMBL" id="CP081869">
    <property type="protein sequence ID" value="QZO00715.1"/>
    <property type="molecule type" value="Genomic_DNA"/>
</dbReference>
<dbReference type="KEGG" id="cmet:K6K41_03170"/>
<keyword evidence="4" id="KW-1185">Reference proteome</keyword>
<dbReference type="InterPro" id="IPR018637">
    <property type="entry name" value="DUF2059"/>
</dbReference>
<protein>
    <submittedName>
        <fullName evidence="3">DUF2059 domain-containing protein</fullName>
    </submittedName>
</protein>
<evidence type="ECO:0000313" key="4">
    <source>
        <dbReference type="Proteomes" id="UP000825701"/>
    </source>
</evidence>
<evidence type="ECO:0000313" key="3">
    <source>
        <dbReference type="EMBL" id="QZO00715.1"/>
    </source>
</evidence>
<feature type="signal peptide" evidence="1">
    <location>
        <begin position="1"/>
        <end position="25"/>
    </location>
</feature>
<dbReference type="Proteomes" id="UP000825701">
    <property type="component" value="Chromosome"/>
</dbReference>
<accession>A0A9E6RAB9</accession>
<keyword evidence="1" id="KW-0732">Signal</keyword>
<proteinExistence type="predicted"/>
<sequence length="172" mass="18935">MNATLRAGLAAATLFAAFAFSPAFAQAPAGDAAPSAEQVKAAREVIDVSGAADSIKDIVPIFLDEAKNTLTRTRPEIAKDLGEVLKIVEPEFLQRKEDLMNDIATVYAQRFSAQELTEIKTFYTSETGKKLVQNLPGVLQASYERTQVWSQRMSTDIIARLRQEMKKRGVDI</sequence>
<feature type="chain" id="PRO_5039403711" evidence="1">
    <location>
        <begin position="26"/>
        <end position="172"/>
    </location>
</feature>
<evidence type="ECO:0000256" key="1">
    <source>
        <dbReference type="SAM" id="SignalP"/>
    </source>
</evidence>
<evidence type="ECO:0000259" key="2">
    <source>
        <dbReference type="Pfam" id="PF09832"/>
    </source>
</evidence>
<dbReference type="Pfam" id="PF09832">
    <property type="entry name" value="DUF2059"/>
    <property type="match status" value="1"/>
</dbReference>
<name>A0A9E6RAB9_9HYPH</name>
<dbReference type="AlphaFoldDB" id="A0A9E6RAB9"/>